<reference evidence="2" key="1">
    <citation type="journal article" date="2020" name="Stud. Mycol.">
        <title>101 Dothideomycetes genomes: a test case for predicting lifestyles and emergence of pathogens.</title>
        <authorList>
            <person name="Haridas S."/>
            <person name="Albert R."/>
            <person name="Binder M."/>
            <person name="Bloem J."/>
            <person name="Labutti K."/>
            <person name="Salamov A."/>
            <person name="Andreopoulos B."/>
            <person name="Baker S."/>
            <person name="Barry K."/>
            <person name="Bills G."/>
            <person name="Bluhm B."/>
            <person name="Cannon C."/>
            <person name="Castanera R."/>
            <person name="Culley D."/>
            <person name="Daum C."/>
            <person name="Ezra D."/>
            <person name="Gonzalez J."/>
            <person name="Henrissat B."/>
            <person name="Kuo A."/>
            <person name="Liang C."/>
            <person name="Lipzen A."/>
            <person name="Lutzoni F."/>
            <person name="Magnuson J."/>
            <person name="Mondo S."/>
            <person name="Nolan M."/>
            <person name="Ohm R."/>
            <person name="Pangilinan J."/>
            <person name="Park H.-J."/>
            <person name="Ramirez L."/>
            <person name="Alfaro M."/>
            <person name="Sun H."/>
            <person name="Tritt A."/>
            <person name="Yoshinaga Y."/>
            <person name="Zwiers L.-H."/>
            <person name="Turgeon B."/>
            <person name="Goodwin S."/>
            <person name="Spatafora J."/>
            <person name="Crous P."/>
            <person name="Grigoriev I."/>
        </authorList>
    </citation>
    <scope>NUCLEOTIDE SEQUENCE</scope>
    <source>
        <strain evidence="2">CBS 125425</strain>
    </source>
</reference>
<dbReference type="EMBL" id="ML996207">
    <property type="protein sequence ID" value="KAF2730873.1"/>
    <property type="molecule type" value="Genomic_DNA"/>
</dbReference>
<dbReference type="AlphaFoldDB" id="A0A9P4UZC4"/>
<dbReference type="Proteomes" id="UP000799444">
    <property type="component" value="Unassembled WGS sequence"/>
</dbReference>
<feature type="region of interest" description="Disordered" evidence="1">
    <location>
        <begin position="140"/>
        <end position="218"/>
    </location>
</feature>
<evidence type="ECO:0000256" key="1">
    <source>
        <dbReference type="SAM" id="MobiDB-lite"/>
    </source>
</evidence>
<organism evidence="2 3">
    <name type="scientific">Polyplosphaeria fusca</name>
    <dbReference type="NCBI Taxonomy" id="682080"/>
    <lineage>
        <taxon>Eukaryota</taxon>
        <taxon>Fungi</taxon>
        <taxon>Dikarya</taxon>
        <taxon>Ascomycota</taxon>
        <taxon>Pezizomycotina</taxon>
        <taxon>Dothideomycetes</taxon>
        <taxon>Pleosporomycetidae</taxon>
        <taxon>Pleosporales</taxon>
        <taxon>Tetraplosphaeriaceae</taxon>
        <taxon>Polyplosphaeria</taxon>
    </lineage>
</organism>
<dbReference type="OrthoDB" id="371463at2759"/>
<keyword evidence="3" id="KW-1185">Reference proteome</keyword>
<accession>A0A9P4UZC4</accession>
<evidence type="ECO:0000313" key="2">
    <source>
        <dbReference type="EMBL" id="KAF2730873.1"/>
    </source>
</evidence>
<evidence type="ECO:0000313" key="3">
    <source>
        <dbReference type="Proteomes" id="UP000799444"/>
    </source>
</evidence>
<proteinExistence type="predicted"/>
<gene>
    <name evidence="2" type="ORF">EJ04DRAFT_28880</name>
</gene>
<name>A0A9P4UZC4_9PLEO</name>
<feature type="compositionally biased region" description="Basic residues" evidence="1">
    <location>
        <begin position="176"/>
        <end position="190"/>
    </location>
</feature>
<feature type="compositionally biased region" description="Polar residues" evidence="1">
    <location>
        <begin position="148"/>
        <end position="160"/>
    </location>
</feature>
<sequence>MPTWLVHGFRWPRSLIRIHVILQNLDDAAPEWLLAPATSAALLANFSVLYPDIMPSLPSLRFIEQYDPNDLVSKDQPYAYVCDQVHEVTLGVDVDDVRGKGVANEAWEALVELRDKIAPGEKVGWFVVVCGDVERWAPPFDESDEAESQISPNSQRSSTVRIEDDQDAVSTETKRPKGIKKWFRAKKSKRSPCSSRLSHYRNPAPKQSHRSVTKKSQW</sequence>
<feature type="compositionally biased region" description="Basic residues" evidence="1">
    <location>
        <begin position="207"/>
        <end position="218"/>
    </location>
</feature>
<protein>
    <submittedName>
        <fullName evidence="2">Uncharacterized protein</fullName>
    </submittedName>
</protein>
<comment type="caution">
    <text evidence="2">The sequence shown here is derived from an EMBL/GenBank/DDBJ whole genome shotgun (WGS) entry which is preliminary data.</text>
</comment>